<keyword evidence="3" id="KW-1185">Reference proteome</keyword>
<evidence type="ECO:0000313" key="3">
    <source>
        <dbReference type="Proteomes" id="UP000218784"/>
    </source>
</evidence>
<dbReference type="EMBL" id="NWVD01000002">
    <property type="protein sequence ID" value="PCG09898.1"/>
    <property type="molecule type" value="Genomic_DNA"/>
</dbReference>
<dbReference type="SUPFAM" id="SSF74653">
    <property type="entry name" value="TolA/TonB C-terminal domain"/>
    <property type="match status" value="1"/>
</dbReference>
<name>A0A2A4I1U5_9SPHN</name>
<dbReference type="Gene3D" id="3.30.1150.10">
    <property type="match status" value="1"/>
</dbReference>
<proteinExistence type="predicted"/>
<organism evidence="2 3">
    <name type="scientific">Sphingomonas ginsenosidimutans</name>
    <dbReference type="NCBI Taxonomy" id="862134"/>
    <lineage>
        <taxon>Bacteria</taxon>
        <taxon>Pseudomonadati</taxon>
        <taxon>Pseudomonadota</taxon>
        <taxon>Alphaproteobacteria</taxon>
        <taxon>Sphingomonadales</taxon>
        <taxon>Sphingomonadaceae</taxon>
        <taxon>Sphingomonas</taxon>
    </lineage>
</organism>
<dbReference type="Pfam" id="PF03544">
    <property type="entry name" value="TonB_C"/>
    <property type="match status" value="1"/>
</dbReference>
<comment type="caution">
    <text evidence="2">The sequence shown here is derived from an EMBL/GenBank/DDBJ whole genome shotgun (WGS) entry which is preliminary data.</text>
</comment>
<reference evidence="2 3" key="1">
    <citation type="submission" date="2017-09" db="EMBL/GenBank/DDBJ databases">
        <title>Sphingomonas ginsenosidimutans KACC 14949, whole genome shotgun sequence.</title>
        <authorList>
            <person name="Feng G."/>
            <person name="Zhu H."/>
        </authorList>
    </citation>
    <scope>NUCLEOTIDE SEQUENCE [LARGE SCALE GENOMIC DNA]</scope>
    <source>
        <strain evidence="2 3">KACC 14949</strain>
    </source>
</reference>
<evidence type="ECO:0000313" key="2">
    <source>
        <dbReference type="EMBL" id="PCG09898.1"/>
    </source>
</evidence>
<dbReference type="GO" id="GO:0055085">
    <property type="term" value="P:transmembrane transport"/>
    <property type="evidence" value="ECO:0007669"/>
    <property type="project" value="InterPro"/>
</dbReference>
<feature type="domain" description="TonB C-terminal" evidence="1">
    <location>
        <begin position="233"/>
        <end position="324"/>
    </location>
</feature>
<evidence type="ECO:0000259" key="1">
    <source>
        <dbReference type="PROSITE" id="PS52015"/>
    </source>
</evidence>
<dbReference type="Proteomes" id="UP000218784">
    <property type="component" value="Unassembled WGS sequence"/>
</dbReference>
<protein>
    <recommendedName>
        <fullName evidence="1">TonB C-terminal domain-containing protein</fullName>
    </recommendedName>
</protein>
<dbReference type="InterPro" id="IPR037682">
    <property type="entry name" value="TonB_C"/>
</dbReference>
<sequence>MLARAADRNRGECHAGICSRFVRARPDGACRPDVGRWGERGKMTGGTMRAVALILAGVGVPAWGAPAAMPVAGDKWVVDAGADKCTLTRRFGSDAASVTLSWWRVPTTRRSTLWVTEAGGRGADPGSVRVTFGDRTATVRALPDPQHAAGHDAGQRRWRVVLDDTLFAGAKEGDTLMLAPAERPAATGATGAPIVITLPTFAAAWRATDACVAKVAAFWGLDPAEDARIATPPSLIGGIADYYSVQDYPRTALRAGAGGTTGILVTIDAAGAATGCRPILSSGRADIDTASCRPARPLRFAPAVGHDGAPVASHALLTVAWHTS</sequence>
<gene>
    <name evidence="2" type="ORF">COA17_07775</name>
</gene>
<dbReference type="AlphaFoldDB" id="A0A2A4I1U5"/>
<dbReference type="PROSITE" id="PS52015">
    <property type="entry name" value="TONB_CTD"/>
    <property type="match status" value="1"/>
</dbReference>
<accession>A0A2A4I1U5</accession>